<gene>
    <name evidence="3" type="ORF">C8D78_3057</name>
</gene>
<feature type="domain" description="CsbD-like" evidence="2">
    <location>
        <begin position="14"/>
        <end position="56"/>
    </location>
</feature>
<dbReference type="AlphaFoldDB" id="A0A495EF78"/>
<dbReference type="InterPro" id="IPR036629">
    <property type="entry name" value="YjbJ_sf"/>
</dbReference>
<sequence>MGIDDKANRTVIHHIGAAKEGAGNVTGNQDLKREGQYEQAQAKLQDAGDRVKDAAADLGENIKDAARKLKEGFSKE</sequence>
<evidence type="ECO:0000256" key="1">
    <source>
        <dbReference type="ARBA" id="ARBA00009129"/>
    </source>
</evidence>
<protein>
    <submittedName>
        <fullName evidence="3">CsbD-like protein</fullName>
    </submittedName>
</protein>
<proteinExistence type="inferred from homology"/>
<dbReference type="OrthoDB" id="2143260at2"/>
<name>A0A495EF78_9MICC</name>
<reference evidence="3 4" key="1">
    <citation type="submission" date="2018-10" db="EMBL/GenBank/DDBJ databases">
        <title>Genomic Encyclopedia of Type Strains, Phase IV (KMG-IV): sequencing the most valuable type-strain genomes for metagenomic binning, comparative biology and taxonomic classification.</title>
        <authorList>
            <person name="Goeker M."/>
        </authorList>
    </citation>
    <scope>NUCLEOTIDE SEQUENCE [LARGE SCALE GENOMIC DNA]</scope>
    <source>
        <strain evidence="3 4">DSM 25586</strain>
    </source>
</reference>
<organism evidence="3 4">
    <name type="scientific">Arthrobacter oryzae</name>
    <dbReference type="NCBI Taxonomy" id="409290"/>
    <lineage>
        <taxon>Bacteria</taxon>
        <taxon>Bacillati</taxon>
        <taxon>Actinomycetota</taxon>
        <taxon>Actinomycetes</taxon>
        <taxon>Micrococcales</taxon>
        <taxon>Micrococcaceae</taxon>
        <taxon>Arthrobacter</taxon>
    </lineage>
</organism>
<dbReference type="Proteomes" id="UP000276055">
    <property type="component" value="Unassembled WGS sequence"/>
</dbReference>
<dbReference type="RefSeq" id="WP_120954689.1">
    <property type="nucleotide sequence ID" value="NZ_RBIR01000007.1"/>
</dbReference>
<comment type="similarity">
    <text evidence="1">Belongs to the UPF0337 (CsbD) family.</text>
</comment>
<evidence type="ECO:0000313" key="4">
    <source>
        <dbReference type="Proteomes" id="UP000276055"/>
    </source>
</evidence>
<accession>A0A495EF78</accession>
<dbReference type="Pfam" id="PF05532">
    <property type="entry name" value="CsbD"/>
    <property type="match status" value="1"/>
</dbReference>
<evidence type="ECO:0000259" key="2">
    <source>
        <dbReference type="Pfam" id="PF05532"/>
    </source>
</evidence>
<evidence type="ECO:0000313" key="3">
    <source>
        <dbReference type="EMBL" id="RKR15535.1"/>
    </source>
</evidence>
<dbReference type="InterPro" id="IPR008462">
    <property type="entry name" value="CsbD"/>
</dbReference>
<dbReference type="SUPFAM" id="SSF69047">
    <property type="entry name" value="Hypothetical protein YjbJ"/>
    <property type="match status" value="1"/>
</dbReference>
<comment type="caution">
    <text evidence="3">The sequence shown here is derived from an EMBL/GenBank/DDBJ whole genome shotgun (WGS) entry which is preliminary data.</text>
</comment>
<dbReference type="EMBL" id="RBIR01000007">
    <property type="protein sequence ID" value="RKR15535.1"/>
    <property type="molecule type" value="Genomic_DNA"/>
</dbReference>